<dbReference type="InterPro" id="IPR007518">
    <property type="entry name" value="MINDY"/>
</dbReference>
<sequence>MIPSDNLDKISFKTKTISWNGNNSVNNILLQNENGPCFLISLVNSLILSRELKSYDSNGFPALNSSNEDDELVPLKSLLTAKNVKLVDLLNELSLLLLQLNNDDGGNEILDISSILNRLQYLHTGININPSVNDPIVNLANDEVLKICNHLGLKVIHGWLIDQDNNANEDDILKKLDNYENIQNYLLTRIDEMSELANKYFFLQKLDMNRFSTDLNYIFEIIDEFEKEQQNNNQDNNISTIIENLQNYYKIKSFLLDNPTQLTNYGLNKLSEKTLEIDSISIFFRNDHFNTIYRHPKINDPSNNDLFLLLIDEGYNNDEMVWECLKTINGDENYLCDGNFKIVGNVNKDKKNNNAVDVDPSNSSNNTGGEFIEGKIVSDETDKIDYNDYALDSDDEKLGGLTNDERIARNLQKEEDENYARGLQNRFNDEATANFLKSQKKNKDNKKKITNTTKNEKNSRPGSATANKRQNMGSFTGETTSSINTKATNADTKNKNKSKEGCVIV</sequence>
<feature type="compositionally biased region" description="Basic and acidic residues" evidence="1">
    <location>
        <begin position="492"/>
        <end position="505"/>
    </location>
</feature>
<feature type="compositionally biased region" description="Basic residues" evidence="1">
    <location>
        <begin position="439"/>
        <end position="449"/>
    </location>
</feature>
<feature type="compositionally biased region" description="Polar residues" evidence="1">
    <location>
        <begin position="460"/>
        <end position="483"/>
    </location>
</feature>
<dbReference type="EMBL" id="KV454011">
    <property type="protein sequence ID" value="ODV97655.1"/>
    <property type="molecule type" value="Genomic_DNA"/>
</dbReference>
<proteinExistence type="predicted"/>
<keyword evidence="4" id="KW-1185">Reference proteome</keyword>
<evidence type="ECO:0000256" key="1">
    <source>
        <dbReference type="SAM" id="MobiDB-lite"/>
    </source>
</evidence>
<feature type="region of interest" description="Disordered" evidence="1">
    <location>
        <begin position="439"/>
        <end position="505"/>
    </location>
</feature>
<dbReference type="OrthoDB" id="10261212at2759"/>
<evidence type="ECO:0000313" key="4">
    <source>
        <dbReference type="Proteomes" id="UP000094236"/>
    </source>
</evidence>
<dbReference type="STRING" id="669874.A0A1E4U0Y6"/>
<gene>
    <name evidence="3" type="ORF">PACTADRAFT_73362</name>
</gene>
<reference evidence="4" key="1">
    <citation type="submission" date="2016-05" db="EMBL/GenBank/DDBJ databases">
        <title>Comparative genomics of biotechnologically important yeasts.</title>
        <authorList>
            <consortium name="DOE Joint Genome Institute"/>
            <person name="Riley R."/>
            <person name="Haridas S."/>
            <person name="Wolfe K.H."/>
            <person name="Lopes M.R."/>
            <person name="Hittinger C.T."/>
            <person name="Goker M."/>
            <person name="Salamov A."/>
            <person name="Wisecaver J."/>
            <person name="Long T.M."/>
            <person name="Aerts A.L."/>
            <person name="Barry K."/>
            <person name="Choi C."/>
            <person name="Clum A."/>
            <person name="Coughlan A.Y."/>
            <person name="Deshpande S."/>
            <person name="Douglass A.P."/>
            <person name="Hanson S.J."/>
            <person name="Klenk H.-P."/>
            <person name="Labutti K."/>
            <person name="Lapidus A."/>
            <person name="Lindquist E."/>
            <person name="Lipzen A."/>
            <person name="Meier-Kolthoff J.P."/>
            <person name="Ohm R.A."/>
            <person name="Otillar R.P."/>
            <person name="Pangilinan J."/>
            <person name="Peng Y."/>
            <person name="Rokas A."/>
            <person name="Rosa C.A."/>
            <person name="Scheuner C."/>
            <person name="Sibirny A.A."/>
            <person name="Slot J.C."/>
            <person name="Stielow J.B."/>
            <person name="Sun H."/>
            <person name="Kurtzman C.P."/>
            <person name="Blackwell M."/>
            <person name="Grigoriev I.V."/>
            <person name="Jeffries T.W."/>
        </authorList>
    </citation>
    <scope>NUCLEOTIDE SEQUENCE [LARGE SCALE GENOMIC DNA]</scope>
    <source>
        <strain evidence="4">NRRL Y-2460</strain>
    </source>
</reference>
<organism evidence="3 4">
    <name type="scientific">Pachysolen tannophilus NRRL Y-2460</name>
    <dbReference type="NCBI Taxonomy" id="669874"/>
    <lineage>
        <taxon>Eukaryota</taxon>
        <taxon>Fungi</taxon>
        <taxon>Dikarya</taxon>
        <taxon>Ascomycota</taxon>
        <taxon>Saccharomycotina</taxon>
        <taxon>Pichiomycetes</taxon>
        <taxon>Pachysolenaceae</taxon>
        <taxon>Pachysolen</taxon>
    </lineage>
</organism>
<dbReference type="GO" id="GO:0071944">
    <property type="term" value="C:cell periphery"/>
    <property type="evidence" value="ECO:0007669"/>
    <property type="project" value="TreeGrafter"/>
</dbReference>
<feature type="domain" description="MINDY deubiquitinase" evidence="2">
    <location>
        <begin position="11"/>
        <end position="340"/>
    </location>
</feature>
<dbReference type="Proteomes" id="UP000094236">
    <property type="component" value="Unassembled WGS sequence"/>
</dbReference>
<evidence type="ECO:0000313" key="3">
    <source>
        <dbReference type="EMBL" id="ODV97655.1"/>
    </source>
</evidence>
<dbReference type="Pfam" id="PF04424">
    <property type="entry name" value="MINDY_DUB"/>
    <property type="match status" value="1"/>
</dbReference>
<evidence type="ECO:0000259" key="2">
    <source>
        <dbReference type="Pfam" id="PF04424"/>
    </source>
</evidence>
<dbReference type="GO" id="GO:1990380">
    <property type="term" value="F:K48-linked deubiquitinase activity"/>
    <property type="evidence" value="ECO:0007669"/>
    <property type="project" value="InterPro"/>
</dbReference>
<dbReference type="PANTHER" id="PTHR18063">
    <property type="entry name" value="NF-E2 INDUCIBLE PROTEIN"/>
    <property type="match status" value="1"/>
</dbReference>
<dbReference type="GO" id="GO:0016807">
    <property type="term" value="F:cysteine-type carboxypeptidase activity"/>
    <property type="evidence" value="ECO:0007669"/>
    <property type="project" value="TreeGrafter"/>
</dbReference>
<dbReference type="GO" id="GO:0005829">
    <property type="term" value="C:cytosol"/>
    <property type="evidence" value="ECO:0007669"/>
    <property type="project" value="TreeGrafter"/>
</dbReference>
<dbReference type="InterPro" id="IPR033979">
    <property type="entry name" value="MINDY_domain"/>
</dbReference>
<dbReference type="AlphaFoldDB" id="A0A1E4U0Y6"/>
<dbReference type="PANTHER" id="PTHR18063:SF6">
    <property type="entry name" value="UBIQUITIN CARBOXYL-TERMINAL HYDROLASE"/>
    <property type="match status" value="1"/>
</dbReference>
<dbReference type="GO" id="GO:0004843">
    <property type="term" value="F:cysteine-type deubiquitinase activity"/>
    <property type="evidence" value="ECO:0007669"/>
    <property type="project" value="InterPro"/>
</dbReference>
<accession>A0A1E4U0Y6</accession>
<name>A0A1E4U0Y6_PACTA</name>
<dbReference type="GO" id="GO:0071108">
    <property type="term" value="P:protein K48-linked deubiquitination"/>
    <property type="evidence" value="ECO:0007669"/>
    <property type="project" value="TreeGrafter"/>
</dbReference>
<protein>
    <recommendedName>
        <fullName evidence="2">MINDY deubiquitinase domain-containing protein</fullName>
    </recommendedName>
</protein>